<gene>
    <name evidence="1" type="ORF">RDV89_04780</name>
</gene>
<evidence type="ECO:0000313" key="1">
    <source>
        <dbReference type="EMBL" id="MDT9592368.1"/>
    </source>
</evidence>
<protein>
    <recommendedName>
        <fullName evidence="3">Tellurium resistance</fullName>
    </recommendedName>
</protein>
<evidence type="ECO:0008006" key="3">
    <source>
        <dbReference type="Google" id="ProtNLM"/>
    </source>
</evidence>
<name>A0ABU3PT04_9ACTN</name>
<dbReference type="EMBL" id="JAVYII010000002">
    <property type="protein sequence ID" value="MDT9592368.1"/>
    <property type="molecule type" value="Genomic_DNA"/>
</dbReference>
<evidence type="ECO:0000313" key="2">
    <source>
        <dbReference type="Proteomes" id="UP001268542"/>
    </source>
</evidence>
<reference evidence="1 2" key="1">
    <citation type="submission" date="2023-08" db="EMBL/GenBank/DDBJ databases">
        <title>Nocardioides seae sp. nov., a bacterium isolated from a soil.</title>
        <authorList>
            <person name="Wang X."/>
        </authorList>
    </citation>
    <scope>NUCLEOTIDE SEQUENCE [LARGE SCALE GENOMIC DNA]</scope>
    <source>
        <strain evidence="1 2">YZH12</strain>
    </source>
</reference>
<dbReference type="CDD" id="cd06974">
    <property type="entry name" value="TerD_like"/>
    <property type="match status" value="1"/>
</dbReference>
<dbReference type="Gene3D" id="2.60.60.30">
    <property type="entry name" value="sav2460 like domains"/>
    <property type="match status" value="1"/>
</dbReference>
<accession>A0ABU3PT04</accession>
<dbReference type="RefSeq" id="WP_315731799.1">
    <property type="nucleotide sequence ID" value="NZ_JAVYII010000002.1"/>
</dbReference>
<comment type="caution">
    <text evidence="1">The sequence shown here is derived from an EMBL/GenBank/DDBJ whole genome shotgun (WGS) entry which is preliminary data.</text>
</comment>
<dbReference type="Proteomes" id="UP001268542">
    <property type="component" value="Unassembled WGS sequence"/>
</dbReference>
<proteinExistence type="predicted"/>
<organism evidence="1 2">
    <name type="scientific">Nocardioides imazamoxiresistens</name>
    <dbReference type="NCBI Taxonomy" id="3231893"/>
    <lineage>
        <taxon>Bacteria</taxon>
        <taxon>Bacillati</taxon>
        <taxon>Actinomycetota</taxon>
        <taxon>Actinomycetes</taxon>
        <taxon>Propionibacteriales</taxon>
        <taxon>Nocardioidaceae</taxon>
        <taxon>Nocardioides</taxon>
    </lineage>
</organism>
<keyword evidence="2" id="KW-1185">Reference proteome</keyword>
<dbReference type="InterPro" id="IPR003325">
    <property type="entry name" value="TerD"/>
</dbReference>
<sequence>MTLTKAAPSISLAKGAGAGGQMRINLNWTQPPPAKGFFKRATSSAVDLDLGCLWETTDGAKGVVQALGNAYGNLHAAPYVQLDADDRSGQSVGGENLTVNLDRLDQIRRILVFAYIYEGAPSWASADGVVTLHPVGAQPIEVRLDETDDKRFCAIALLTNEGGSLRIQREVRYVAGWQQELDAAYGWGMNWTPASK</sequence>